<organism evidence="9 10">
    <name type="scientific">Saguinus oedipus</name>
    <name type="common">Cotton-top tamarin</name>
    <name type="synonym">Oedipomidas oedipus</name>
    <dbReference type="NCBI Taxonomy" id="9490"/>
    <lineage>
        <taxon>Eukaryota</taxon>
        <taxon>Metazoa</taxon>
        <taxon>Chordata</taxon>
        <taxon>Craniata</taxon>
        <taxon>Vertebrata</taxon>
        <taxon>Euteleostomi</taxon>
        <taxon>Mammalia</taxon>
        <taxon>Eutheria</taxon>
        <taxon>Euarchontoglires</taxon>
        <taxon>Primates</taxon>
        <taxon>Haplorrhini</taxon>
        <taxon>Platyrrhini</taxon>
        <taxon>Cebidae</taxon>
        <taxon>Callitrichinae</taxon>
        <taxon>Saguinus</taxon>
    </lineage>
</organism>
<feature type="region of interest" description="Disordered" evidence="8">
    <location>
        <begin position="154"/>
        <end position="195"/>
    </location>
</feature>
<feature type="region of interest" description="Disordered" evidence="8">
    <location>
        <begin position="406"/>
        <end position="429"/>
    </location>
</feature>
<dbReference type="InterPro" id="IPR036116">
    <property type="entry name" value="FN3_sf"/>
</dbReference>
<evidence type="ECO:0000256" key="5">
    <source>
        <dbReference type="ARBA" id="ARBA00022989"/>
    </source>
</evidence>
<proteinExistence type="predicted"/>
<evidence type="ECO:0000256" key="6">
    <source>
        <dbReference type="ARBA" id="ARBA00023136"/>
    </source>
</evidence>
<evidence type="ECO:0000313" key="9">
    <source>
        <dbReference type="EMBL" id="KAK2092135.1"/>
    </source>
</evidence>
<evidence type="ECO:0000256" key="3">
    <source>
        <dbReference type="ARBA" id="ARBA00022525"/>
    </source>
</evidence>
<dbReference type="PANTHER" id="PTHR14470:SF2">
    <property type="entry name" value="FIBRONECTIN TYPE III DOMAIN-CONTAINING PROTEIN 4"/>
    <property type="match status" value="1"/>
</dbReference>
<sequence length="429" mass="46155">MNHPSAPPTCVLGFLHTPSLGWGDLEAGYPGSGCPFHATPPECLDVEESRLSLVAWHWVEAGLLPLISLQRQNGPGQRVIPEANTTTRAGAFWGLAEDSDYTVQVRSIGLRGESPPWPRVHFRTLKGSDRLPSNSSGPAVIGLFCHHYDIIKDNDSNNNPKEKAKGQEQSPQGRPMGTRQVPSGGPIPPVSGLSASPAAPTSCLWASERGVSVGTPLSPANKRNCRSLEADAALHYSNVFHGAQRHVTLRRLLRSGSRSVSGCRCGCLAGCPGNHGSCRCPGASEQQLRVRQLKHLGTLLSLQYLGAKKLKFNDVKLLLCAEGWKTEGWKGFSDDPGPVLSIQCSGGEMQREAFLTFRSHQLCTGPGPVLALEGIPNHPTYCPCLQEARITGRGARVSSEAECPGLGKAMEQEDQQKLMRSLSPSNLMK</sequence>
<keyword evidence="10" id="KW-1185">Reference proteome</keyword>
<dbReference type="Proteomes" id="UP001266305">
    <property type="component" value="Unassembled WGS sequence"/>
</dbReference>
<evidence type="ECO:0000256" key="8">
    <source>
        <dbReference type="SAM" id="MobiDB-lite"/>
    </source>
</evidence>
<evidence type="ECO:0000256" key="2">
    <source>
        <dbReference type="ARBA" id="ARBA00004613"/>
    </source>
</evidence>
<gene>
    <name evidence="9" type="ORF">P7K49_028663</name>
</gene>
<comment type="subcellular location">
    <subcellularLocation>
        <location evidence="1">Membrane</location>
        <topology evidence="1">Single-pass membrane protein</topology>
    </subcellularLocation>
    <subcellularLocation>
        <location evidence="2">Secreted</location>
    </subcellularLocation>
</comment>
<evidence type="ECO:0000313" key="10">
    <source>
        <dbReference type="Proteomes" id="UP001266305"/>
    </source>
</evidence>
<evidence type="ECO:0000256" key="4">
    <source>
        <dbReference type="ARBA" id="ARBA00022692"/>
    </source>
</evidence>
<name>A0ABQ9U4Z5_SAGOE</name>
<dbReference type="CDD" id="cd00063">
    <property type="entry name" value="FN3"/>
    <property type="match status" value="1"/>
</dbReference>
<keyword evidence="6" id="KW-0472">Membrane</keyword>
<accession>A0ABQ9U4Z5</accession>
<keyword evidence="5" id="KW-1133">Transmembrane helix</keyword>
<dbReference type="InterPro" id="IPR003961">
    <property type="entry name" value="FN3_dom"/>
</dbReference>
<protein>
    <submittedName>
        <fullName evidence="9">Uncharacterized protein</fullName>
    </submittedName>
</protein>
<dbReference type="EMBL" id="JASSZA010000015">
    <property type="protein sequence ID" value="KAK2092135.1"/>
    <property type="molecule type" value="Genomic_DNA"/>
</dbReference>
<comment type="caution">
    <text evidence="9">The sequence shown here is derived from an EMBL/GenBank/DDBJ whole genome shotgun (WGS) entry which is preliminary data.</text>
</comment>
<dbReference type="SUPFAM" id="SSF49265">
    <property type="entry name" value="Fibronectin type III"/>
    <property type="match status" value="1"/>
</dbReference>
<dbReference type="PANTHER" id="PTHR14470">
    <property type="entry name" value="FIBRONECTIN TYPE III DOMAIN-CONTAINING PROTEIN"/>
    <property type="match status" value="1"/>
</dbReference>
<feature type="compositionally biased region" description="Basic and acidic residues" evidence="8">
    <location>
        <begin position="154"/>
        <end position="166"/>
    </location>
</feature>
<evidence type="ECO:0000256" key="1">
    <source>
        <dbReference type="ARBA" id="ARBA00004167"/>
    </source>
</evidence>
<keyword evidence="3" id="KW-0964">Secreted</keyword>
<reference evidence="9 10" key="1">
    <citation type="submission" date="2023-05" db="EMBL/GenBank/DDBJ databases">
        <title>B98-5 Cell Line De Novo Hybrid Assembly: An Optical Mapping Approach.</title>
        <authorList>
            <person name="Kananen K."/>
            <person name="Auerbach J.A."/>
            <person name="Kautto E."/>
            <person name="Blachly J.S."/>
        </authorList>
    </citation>
    <scope>NUCLEOTIDE SEQUENCE [LARGE SCALE GENOMIC DNA]</scope>
    <source>
        <strain evidence="9">B95-8</strain>
        <tissue evidence="9">Cell line</tissue>
    </source>
</reference>
<evidence type="ECO:0000256" key="7">
    <source>
        <dbReference type="ARBA" id="ARBA00023180"/>
    </source>
</evidence>
<keyword evidence="7" id="KW-0325">Glycoprotein</keyword>
<dbReference type="InterPro" id="IPR052120">
    <property type="entry name" value="FNDC_type_III_4/5"/>
</dbReference>
<keyword evidence="4" id="KW-0812">Transmembrane</keyword>